<dbReference type="AlphaFoldDB" id="A0A6J3KNU5"/>
<keyword evidence="1" id="KW-0472">Membrane</keyword>
<dbReference type="KEGG" id="bvk:117235534"/>
<accession>A0A6J3KNU5</accession>
<dbReference type="RefSeq" id="XP_033353554.1">
    <property type="nucleotide sequence ID" value="XM_033497663.1"/>
</dbReference>
<reference evidence="3" key="1">
    <citation type="submission" date="2025-08" db="UniProtKB">
        <authorList>
            <consortium name="RefSeq"/>
        </authorList>
    </citation>
    <scope>IDENTIFICATION</scope>
    <source>
        <tissue evidence="3">Muscle</tissue>
    </source>
</reference>
<organism evidence="2 3">
    <name type="scientific">Bombus vosnesenskii</name>
    <dbReference type="NCBI Taxonomy" id="207650"/>
    <lineage>
        <taxon>Eukaryota</taxon>
        <taxon>Metazoa</taxon>
        <taxon>Ecdysozoa</taxon>
        <taxon>Arthropoda</taxon>
        <taxon>Hexapoda</taxon>
        <taxon>Insecta</taxon>
        <taxon>Pterygota</taxon>
        <taxon>Neoptera</taxon>
        <taxon>Endopterygota</taxon>
        <taxon>Hymenoptera</taxon>
        <taxon>Apocrita</taxon>
        <taxon>Aculeata</taxon>
        <taxon>Apoidea</taxon>
        <taxon>Anthophila</taxon>
        <taxon>Apidae</taxon>
        <taxon>Bombus</taxon>
        <taxon>Pyrobombus</taxon>
    </lineage>
</organism>
<dbReference type="GeneID" id="117235534"/>
<keyword evidence="2" id="KW-1185">Reference proteome</keyword>
<dbReference type="Proteomes" id="UP000504631">
    <property type="component" value="Unplaced"/>
</dbReference>
<feature type="transmembrane region" description="Helical" evidence="1">
    <location>
        <begin position="175"/>
        <end position="202"/>
    </location>
</feature>
<proteinExistence type="predicted"/>
<sequence length="212" mass="24584">MFKYQLKLSGNMEDINAKRNARRRRILENSEKRLLKITGRDNDNESKVQSIHLGSFSQTFTAPDIQNETLYPNINSDISGIDSTSYETKSLSLPLLTNRINYILLAVIVNILLILQLDHLFGKTITIPYFLVMLGRLYNYKNTREMQENNLLYAALILCNVKPELTYQLKKLVTISHMIVGDLALYIFSFTLIYYGFFYCLYNTDIPIILTM</sequence>
<protein>
    <submittedName>
        <fullName evidence="3">Uncharacterized protein LOC117235534 isoform X1</fullName>
    </submittedName>
</protein>
<evidence type="ECO:0000256" key="1">
    <source>
        <dbReference type="SAM" id="Phobius"/>
    </source>
</evidence>
<name>A0A6J3KNU5_9HYME</name>
<feature type="transmembrane region" description="Helical" evidence="1">
    <location>
        <begin position="99"/>
        <end position="115"/>
    </location>
</feature>
<evidence type="ECO:0000313" key="3">
    <source>
        <dbReference type="RefSeq" id="XP_033353554.1"/>
    </source>
</evidence>
<keyword evidence="1" id="KW-1133">Transmembrane helix</keyword>
<evidence type="ECO:0000313" key="2">
    <source>
        <dbReference type="Proteomes" id="UP000504631"/>
    </source>
</evidence>
<gene>
    <name evidence="3" type="primary">LOC117235534</name>
</gene>
<keyword evidence="1" id="KW-0812">Transmembrane</keyword>